<sequence length="474" mass="50578">MSSDLVTKSLADLSSLIERREVSPVELTRAMLAQVDQHSDALKAYISIYHERALQSAADAEADIAKGHYRGRLHGIPMGIKDNMSFAGQVTTMGSKIHRDFVSDHDATVVERLRRTGAVFLGKLNLHEYALGVTTDNPWYGTCRNPWDLDKTPGGSSGGSAAAVASHLSVVSLGSDTSGSIRIPAAMCGVVGLKPTYGRVSKFGVFPEAWTLDHVGPITQTVTDAAILLDAISGYDVHDPASLDLPPTRTAEALSSAVSGLVIGVDDEYFYADVDDDVAARSRAVIAGLEELGAIVRPVTIGDSQHYEYALTVIDTAESTAVHHANLRDRPQDFGDDVRLLLECGELPSAVDYLKAQQVRYRLRDQMRAVFNQVDVLIAPTVPVRCPAVGESITTLNGRQVETGDALMRLIGPASLLGLPSLSLPAGVIDGMPVGLQIIGPPLGEQRVLDTGLACVFHGLRCDARSGDVKVPVL</sequence>
<dbReference type="RefSeq" id="WP_146321136.1">
    <property type="nucleotide sequence ID" value="NZ_VCQV01000062.1"/>
</dbReference>
<feature type="domain" description="Amidase" evidence="1">
    <location>
        <begin position="26"/>
        <end position="449"/>
    </location>
</feature>
<dbReference type="OrthoDB" id="182039at2"/>
<organism evidence="2 3">
    <name type="scientific">Leekyejoonella antrihumi</name>
    <dbReference type="NCBI Taxonomy" id="1660198"/>
    <lineage>
        <taxon>Bacteria</taxon>
        <taxon>Bacillati</taxon>
        <taxon>Actinomycetota</taxon>
        <taxon>Actinomycetes</taxon>
        <taxon>Micrococcales</taxon>
        <taxon>Dermacoccaceae</taxon>
        <taxon>Leekyejoonella</taxon>
    </lineage>
</organism>
<dbReference type="Gene3D" id="3.90.1300.10">
    <property type="entry name" value="Amidase signature (AS) domain"/>
    <property type="match status" value="1"/>
</dbReference>
<dbReference type="Proteomes" id="UP000320244">
    <property type="component" value="Unassembled WGS sequence"/>
</dbReference>
<dbReference type="InterPro" id="IPR036928">
    <property type="entry name" value="AS_sf"/>
</dbReference>
<dbReference type="PANTHER" id="PTHR11895:SF176">
    <property type="entry name" value="AMIDASE AMID-RELATED"/>
    <property type="match status" value="1"/>
</dbReference>
<dbReference type="PANTHER" id="PTHR11895">
    <property type="entry name" value="TRANSAMIDASE"/>
    <property type="match status" value="1"/>
</dbReference>
<proteinExistence type="predicted"/>
<dbReference type="GO" id="GO:0016740">
    <property type="term" value="F:transferase activity"/>
    <property type="evidence" value="ECO:0007669"/>
    <property type="project" value="UniProtKB-KW"/>
</dbReference>
<dbReference type="EMBL" id="VCQV01000062">
    <property type="protein sequence ID" value="TWP32691.1"/>
    <property type="molecule type" value="Genomic_DNA"/>
</dbReference>
<reference evidence="2 3" key="1">
    <citation type="submission" date="2019-05" db="EMBL/GenBank/DDBJ databases">
        <authorList>
            <person name="Lee S.D."/>
        </authorList>
    </citation>
    <scope>NUCLEOTIDE SEQUENCE [LARGE SCALE GENOMIC DNA]</scope>
    <source>
        <strain evidence="2 3">C5-26</strain>
    </source>
</reference>
<reference evidence="2 3" key="2">
    <citation type="submission" date="2019-08" db="EMBL/GenBank/DDBJ databases">
        <title>Jejuicoccus antrihumi gen. nov., sp. nov., a new member of the family Dermacoccaceae isolated from a cave.</title>
        <authorList>
            <person name="Schumann P."/>
            <person name="Kim I.S."/>
        </authorList>
    </citation>
    <scope>NUCLEOTIDE SEQUENCE [LARGE SCALE GENOMIC DNA]</scope>
    <source>
        <strain evidence="2 3">C5-26</strain>
    </source>
</reference>
<accession>A0A563DRY5</accession>
<comment type="caution">
    <text evidence="2">The sequence shown here is derived from an EMBL/GenBank/DDBJ whole genome shotgun (WGS) entry which is preliminary data.</text>
</comment>
<dbReference type="AlphaFoldDB" id="A0A563DRY5"/>
<name>A0A563DRY5_9MICO</name>
<keyword evidence="3" id="KW-1185">Reference proteome</keyword>
<evidence type="ECO:0000313" key="3">
    <source>
        <dbReference type="Proteomes" id="UP000320244"/>
    </source>
</evidence>
<protein>
    <submittedName>
        <fullName evidence="2">Asp-tRNA(Asn)/Glu-tRNA(Gln) amidotransferase GatCAB subunit A</fullName>
    </submittedName>
</protein>
<evidence type="ECO:0000259" key="1">
    <source>
        <dbReference type="Pfam" id="PF01425"/>
    </source>
</evidence>
<dbReference type="SUPFAM" id="SSF75304">
    <property type="entry name" value="Amidase signature (AS) enzymes"/>
    <property type="match status" value="1"/>
</dbReference>
<dbReference type="Pfam" id="PF01425">
    <property type="entry name" value="Amidase"/>
    <property type="match status" value="1"/>
</dbReference>
<keyword evidence="2" id="KW-0808">Transferase</keyword>
<dbReference type="InterPro" id="IPR023631">
    <property type="entry name" value="Amidase_dom"/>
</dbReference>
<gene>
    <name evidence="2" type="ORF">FGL98_23660</name>
</gene>
<evidence type="ECO:0000313" key="2">
    <source>
        <dbReference type="EMBL" id="TWP32691.1"/>
    </source>
</evidence>
<dbReference type="InterPro" id="IPR000120">
    <property type="entry name" value="Amidase"/>
</dbReference>